<proteinExistence type="predicted"/>
<evidence type="ECO:0000256" key="2">
    <source>
        <dbReference type="SAM" id="Phobius"/>
    </source>
</evidence>
<keyword evidence="2" id="KW-0812">Transmembrane</keyword>
<reference evidence="3 4" key="1">
    <citation type="submission" date="2019-08" db="EMBL/GenBank/DDBJ databases">
        <authorList>
            <person name="Wang G."/>
            <person name="Xu Z."/>
        </authorList>
    </citation>
    <scope>NUCLEOTIDE SEQUENCE [LARGE SCALE GENOMIC DNA]</scope>
    <source>
        <strain evidence="3 4">ZX</strain>
    </source>
</reference>
<feature type="transmembrane region" description="Helical" evidence="2">
    <location>
        <begin position="41"/>
        <end position="60"/>
    </location>
</feature>
<dbReference type="Proteomes" id="UP000322077">
    <property type="component" value="Unassembled WGS sequence"/>
</dbReference>
<protein>
    <recommendedName>
        <fullName evidence="5">DUF1049 domain-containing protein</fullName>
    </recommendedName>
</protein>
<keyword evidence="2" id="KW-0472">Membrane</keyword>
<keyword evidence="4" id="KW-1185">Reference proteome</keyword>
<dbReference type="EMBL" id="VTOU01000002">
    <property type="protein sequence ID" value="TZG27617.1"/>
    <property type="molecule type" value="Genomic_DNA"/>
</dbReference>
<keyword evidence="2" id="KW-1133">Transmembrane helix</keyword>
<comment type="caution">
    <text evidence="3">The sequence shown here is derived from an EMBL/GenBank/DDBJ whole genome shotgun (WGS) entry which is preliminary data.</text>
</comment>
<dbReference type="RefSeq" id="WP_149521830.1">
    <property type="nucleotide sequence ID" value="NZ_VTOU01000002.1"/>
</dbReference>
<feature type="compositionally biased region" description="Pro residues" evidence="1">
    <location>
        <begin position="92"/>
        <end position="101"/>
    </location>
</feature>
<organism evidence="3 4">
    <name type="scientific">Sphingomonas montanisoli</name>
    <dbReference type="NCBI Taxonomy" id="2606412"/>
    <lineage>
        <taxon>Bacteria</taxon>
        <taxon>Pseudomonadati</taxon>
        <taxon>Pseudomonadota</taxon>
        <taxon>Alphaproteobacteria</taxon>
        <taxon>Sphingomonadales</taxon>
        <taxon>Sphingomonadaceae</taxon>
        <taxon>Sphingomonas</taxon>
    </lineage>
</organism>
<sequence length="101" mass="11212">MQFLKILFWAILAVVLAAFARANWAPVTIRLWADLVLDIKLPVLLVLAVLAGFLPTYAMLRTERWRAKRRIASMERNAGLTEGSIGDETSPVPVPATPILD</sequence>
<evidence type="ECO:0008006" key="5">
    <source>
        <dbReference type="Google" id="ProtNLM"/>
    </source>
</evidence>
<evidence type="ECO:0000313" key="4">
    <source>
        <dbReference type="Proteomes" id="UP000322077"/>
    </source>
</evidence>
<gene>
    <name evidence="3" type="ORF">FYJ91_08525</name>
</gene>
<name>A0A5D9C8L2_9SPHN</name>
<evidence type="ECO:0000313" key="3">
    <source>
        <dbReference type="EMBL" id="TZG27617.1"/>
    </source>
</evidence>
<feature type="region of interest" description="Disordered" evidence="1">
    <location>
        <begin position="80"/>
        <end position="101"/>
    </location>
</feature>
<accession>A0A5D9C8L2</accession>
<evidence type="ECO:0000256" key="1">
    <source>
        <dbReference type="SAM" id="MobiDB-lite"/>
    </source>
</evidence>
<dbReference type="AlphaFoldDB" id="A0A5D9C8L2"/>